<name>A0ACB9GVJ9_9ASTR</name>
<sequence>MKSGGFLIGRTLAVLTTTTLGTSVAARQGPIAMAAHQICLQVWLAVSLITDALAAFGQVRDLESGTTAIC</sequence>
<dbReference type="Proteomes" id="UP001056120">
    <property type="component" value="Linkage Group LG13"/>
</dbReference>
<proteinExistence type="predicted"/>
<evidence type="ECO:0000313" key="1">
    <source>
        <dbReference type="EMBL" id="KAI3787198.1"/>
    </source>
</evidence>
<reference evidence="1 2" key="2">
    <citation type="journal article" date="2022" name="Mol. Ecol. Resour.">
        <title>The genomes of chicory, endive, great burdock and yacon provide insights into Asteraceae paleo-polyploidization history and plant inulin production.</title>
        <authorList>
            <person name="Fan W."/>
            <person name="Wang S."/>
            <person name="Wang H."/>
            <person name="Wang A."/>
            <person name="Jiang F."/>
            <person name="Liu H."/>
            <person name="Zhao H."/>
            <person name="Xu D."/>
            <person name="Zhang Y."/>
        </authorList>
    </citation>
    <scope>NUCLEOTIDE SEQUENCE [LARGE SCALE GENOMIC DNA]</scope>
    <source>
        <strain evidence="2">cv. Yunnan</strain>
        <tissue evidence="1">Leaves</tissue>
    </source>
</reference>
<evidence type="ECO:0000313" key="2">
    <source>
        <dbReference type="Proteomes" id="UP001056120"/>
    </source>
</evidence>
<reference evidence="2" key="1">
    <citation type="journal article" date="2022" name="Mol. Ecol. Resour.">
        <title>The genomes of chicory, endive, great burdock and yacon provide insights into Asteraceae palaeo-polyploidization history and plant inulin production.</title>
        <authorList>
            <person name="Fan W."/>
            <person name="Wang S."/>
            <person name="Wang H."/>
            <person name="Wang A."/>
            <person name="Jiang F."/>
            <person name="Liu H."/>
            <person name="Zhao H."/>
            <person name="Xu D."/>
            <person name="Zhang Y."/>
        </authorList>
    </citation>
    <scope>NUCLEOTIDE SEQUENCE [LARGE SCALE GENOMIC DNA]</scope>
    <source>
        <strain evidence="2">cv. Yunnan</strain>
    </source>
</reference>
<gene>
    <name evidence="1" type="ORF">L1987_41513</name>
</gene>
<dbReference type="EMBL" id="CM042030">
    <property type="protein sequence ID" value="KAI3787198.1"/>
    <property type="molecule type" value="Genomic_DNA"/>
</dbReference>
<protein>
    <submittedName>
        <fullName evidence="1">Uncharacterized protein</fullName>
    </submittedName>
</protein>
<comment type="caution">
    <text evidence="1">The sequence shown here is derived from an EMBL/GenBank/DDBJ whole genome shotgun (WGS) entry which is preliminary data.</text>
</comment>
<organism evidence="1 2">
    <name type="scientific">Smallanthus sonchifolius</name>
    <dbReference type="NCBI Taxonomy" id="185202"/>
    <lineage>
        <taxon>Eukaryota</taxon>
        <taxon>Viridiplantae</taxon>
        <taxon>Streptophyta</taxon>
        <taxon>Embryophyta</taxon>
        <taxon>Tracheophyta</taxon>
        <taxon>Spermatophyta</taxon>
        <taxon>Magnoliopsida</taxon>
        <taxon>eudicotyledons</taxon>
        <taxon>Gunneridae</taxon>
        <taxon>Pentapetalae</taxon>
        <taxon>asterids</taxon>
        <taxon>campanulids</taxon>
        <taxon>Asterales</taxon>
        <taxon>Asteraceae</taxon>
        <taxon>Asteroideae</taxon>
        <taxon>Heliantheae alliance</taxon>
        <taxon>Millerieae</taxon>
        <taxon>Smallanthus</taxon>
    </lineage>
</organism>
<keyword evidence="2" id="KW-1185">Reference proteome</keyword>
<accession>A0ACB9GVJ9</accession>